<dbReference type="EMBL" id="CAJVPT010052249">
    <property type="protein sequence ID" value="CAG8749255.1"/>
    <property type="molecule type" value="Genomic_DNA"/>
</dbReference>
<evidence type="ECO:0000313" key="1">
    <source>
        <dbReference type="EMBL" id="CAG8749255.1"/>
    </source>
</evidence>
<keyword evidence="2" id="KW-1185">Reference proteome</keyword>
<reference evidence="1" key="1">
    <citation type="submission" date="2021-06" db="EMBL/GenBank/DDBJ databases">
        <authorList>
            <person name="Kallberg Y."/>
            <person name="Tangrot J."/>
            <person name="Rosling A."/>
        </authorList>
    </citation>
    <scope>NUCLEOTIDE SEQUENCE</scope>
    <source>
        <strain evidence="1">CL356</strain>
    </source>
</reference>
<organism evidence="1 2">
    <name type="scientific">Acaulospora colombiana</name>
    <dbReference type="NCBI Taxonomy" id="27376"/>
    <lineage>
        <taxon>Eukaryota</taxon>
        <taxon>Fungi</taxon>
        <taxon>Fungi incertae sedis</taxon>
        <taxon>Mucoromycota</taxon>
        <taxon>Glomeromycotina</taxon>
        <taxon>Glomeromycetes</taxon>
        <taxon>Diversisporales</taxon>
        <taxon>Acaulosporaceae</taxon>
        <taxon>Acaulospora</taxon>
    </lineage>
</organism>
<comment type="caution">
    <text evidence="1">The sequence shown here is derived from an EMBL/GenBank/DDBJ whole genome shotgun (WGS) entry which is preliminary data.</text>
</comment>
<feature type="non-terminal residue" evidence="1">
    <location>
        <position position="1"/>
    </location>
</feature>
<gene>
    <name evidence="1" type="ORF">ACOLOM_LOCUS12610</name>
</gene>
<dbReference type="Proteomes" id="UP000789525">
    <property type="component" value="Unassembled WGS sequence"/>
</dbReference>
<protein>
    <submittedName>
        <fullName evidence="1">7739_t:CDS:1</fullName>
    </submittedName>
</protein>
<name>A0ACA9QFH4_9GLOM</name>
<feature type="non-terminal residue" evidence="1">
    <location>
        <position position="87"/>
    </location>
</feature>
<sequence>IIQIITYNAINNAFLLIVPVGVDLSNSVMKNLNNLIGFLNSNDYRFYPDGNLNGTFKNVTYQMDAFEVDEGFKAWVFIVILATFFAL</sequence>
<proteinExistence type="predicted"/>
<evidence type="ECO:0000313" key="2">
    <source>
        <dbReference type="Proteomes" id="UP000789525"/>
    </source>
</evidence>
<accession>A0ACA9QFH4</accession>